<keyword evidence="1" id="KW-0812">Transmembrane</keyword>
<accession>A0ABU1T8F8</accession>
<organism evidence="2 3">
    <name type="scientific">Mucilaginibacter pocheonensis</name>
    <dbReference type="NCBI Taxonomy" id="398050"/>
    <lineage>
        <taxon>Bacteria</taxon>
        <taxon>Pseudomonadati</taxon>
        <taxon>Bacteroidota</taxon>
        <taxon>Sphingobacteriia</taxon>
        <taxon>Sphingobacteriales</taxon>
        <taxon>Sphingobacteriaceae</taxon>
        <taxon>Mucilaginibacter</taxon>
    </lineage>
</organism>
<reference evidence="2 3" key="1">
    <citation type="submission" date="2023-07" db="EMBL/GenBank/DDBJ databases">
        <title>Sorghum-associated microbial communities from plants grown in Nebraska, USA.</title>
        <authorList>
            <person name="Schachtman D."/>
        </authorList>
    </citation>
    <scope>NUCLEOTIDE SEQUENCE [LARGE SCALE GENOMIC DNA]</scope>
    <source>
        <strain evidence="2 3">3262</strain>
    </source>
</reference>
<gene>
    <name evidence="2" type="ORF">J2W55_001435</name>
</gene>
<keyword evidence="1" id="KW-0472">Membrane</keyword>
<protein>
    <submittedName>
        <fullName evidence="2">Inner membrane protein involved in colicin E2 resistance</fullName>
    </submittedName>
</protein>
<evidence type="ECO:0000313" key="2">
    <source>
        <dbReference type="EMBL" id="MDR6941593.1"/>
    </source>
</evidence>
<sequence length="53" mass="5860">MNQEESQKRGLMDGLKESVTVKLIFISTLILVLLIPSSLINSLIMNGQTGRTK</sequence>
<keyword evidence="3" id="KW-1185">Reference proteome</keyword>
<evidence type="ECO:0000313" key="3">
    <source>
        <dbReference type="Proteomes" id="UP001247620"/>
    </source>
</evidence>
<feature type="transmembrane region" description="Helical" evidence="1">
    <location>
        <begin position="20"/>
        <end position="44"/>
    </location>
</feature>
<comment type="caution">
    <text evidence="2">The sequence shown here is derived from an EMBL/GenBank/DDBJ whole genome shotgun (WGS) entry which is preliminary data.</text>
</comment>
<evidence type="ECO:0000256" key="1">
    <source>
        <dbReference type="SAM" id="Phobius"/>
    </source>
</evidence>
<dbReference type="EMBL" id="JAVDUU010000002">
    <property type="protein sequence ID" value="MDR6941593.1"/>
    <property type="molecule type" value="Genomic_DNA"/>
</dbReference>
<dbReference type="Proteomes" id="UP001247620">
    <property type="component" value="Unassembled WGS sequence"/>
</dbReference>
<dbReference type="RefSeq" id="WP_310093533.1">
    <property type="nucleotide sequence ID" value="NZ_JAVDUU010000002.1"/>
</dbReference>
<name>A0ABU1T8F8_9SPHI</name>
<proteinExistence type="predicted"/>
<keyword evidence="1" id="KW-1133">Transmembrane helix</keyword>